<dbReference type="Proteomes" id="UP001263371">
    <property type="component" value="Unassembled WGS sequence"/>
</dbReference>
<evidence type="ECO:0000313" key="1">
    <source>
        <dbReference type="EMBL" id="MDU0366962.1"/>
    </source>
</evidence>
<gene>
    <name evidence="1" type="ORF">RWH45_07030</name>
</gene>
<dbReference type="RefSeq" id="WP_315994164.1">
    <property type="nucleotide sequence ID" value="NZ_JAWDIS010000001.1"/>
</dbReference>
<protein>
    <submittedName>
        <fullName evidence="1">Uncharacterized protein</fullName>
    </submittedName>
</protein>
<comment type="caution">
    <text evidence="1">The sequence shown here is derived from an EMBL/GenBank/DDBJ whole genome shotgun (WGS) entry which is preliminary data.</text>
</comment>
<name>A0ABU3T6G9_9MICO</name>
<proteinExistence type="predicted"/>
<reference evidence="1 2" key="1">
    <citation type="submission" date="2023-09" db="EMBL/GenBank/DDBJ databases">
        <title>Microbacterium fusihabitans sp. nov., Microbacterium phycihabitans sp. nov., and Microbacterium cervinum sp. nov., isolated from dried seaweeds of beach.</title>
        <authorList>
            <person name="Lee S.D."/>
        </authorList>
    </citation>
    <scope>NUCLEOTIDE SEQUENCE [LARGE SCALE GENOMIC DNA]</scope>
    <source>
        <strain evidence="1 2">KSW4-17</strain>
    </source>
</reference>
<keyword evidence="2" id="KW-1185">Reference proteome</keyword>
<dbReference type="EMBL" id="JAWDIS010000001">
    <property type="protein sequence ID" value="MDU0366962.1"/>
    <property type="molecule type" value="Genomic_DNA"/>
</dbReference>
<sequence>MVDVDPDALQSDANDHWQKWSLELAAWRTDLDGMTYSPSDFSLAPGSTEVLSKFRTSVQLLSDYLHTGEEIFEGFARALLTTSIEYMKAEGDAQSEIDAVQKELEGL</sequence>
<evidence type="ECO:0000313" key="2">
    <source>
        <dbReference type="Proteomes" id="UP001263371"/>
    </source>
</evidence>
<accession>A0ABU3T6G9</accession>
<organism evidence="1 2">
    <name type="scientific">Microbacterium galbum</name>
    <dbReference type="NCBI Taxonomy" id="3075994"/>
    <lineage>
        <taxon>Bacteria</taxon>
        <taxon>Bacillati</taxon>
        <taxon>Actinomycetota</taxon>
        <taxon>Actinomycetes</taxon>
        <taxon>Micrococcales</taxon>
        <taxon>Microbacteriaceae</taxon>
        <taxon>Microbacterium</taxon>
    </lineage>
</organism>